<evidence type="ECO:0000313" key="2">
    <source>
        <dbReference type="Proteomes" id="UP000315295"/>
    </source>
</evidence>
<organism evidence="1 2">
    <name type="scientific">Malus baccata</name>
    <name type="common">Siberian crab apple</name>
    <name type="synonym">Pyrus baccata</name>
    <dbReference type="NCBI Taxonomy" id="106549"/>
    <lineage>
        <taxon>Eukaryota</taxon>
        <taxon>Viridiplantae</taxon>
        <taxon>Streptophyta</taxon>
        <taxon>Embryophyta</taxon>
        <taxon>Tracheophyta</taxon>
        <taxon>Spermatophyta</taxon>
        <taxon>Magnoliopsida</taxon>
        <taxon>eudicotyledons</taxon>
        <taxon>Gunneridae</taxon>
        <taxon>Pentapetalae</taxon>
        <taxon>rosids</taxon>
        <taxon>fabids</taxon>
        <taxon>Rosales</taxon>
        <taxon>Rosaceae</taxon>
        <taxon>Amygdaloideae</taxon>
        <taxon>Maleae</taxon>
        <taxon>Malus</taxon>
    </lineage>
</organism>
<name>A0A540LFY3_MALBA</name>
<protein>
    <submittedName>
        <fullName evidence="1">Uncharacterized protein</fullName>
    </submittedName>
</protein>
<reference evidence="1 2" key="1">
    <citation type="journal article" date="2019" name="G3 (Bethesda)">
        <title>Sequencing of a Wild Apple (Malus baccata) Genome Unravels the Differences Between Cultivated and Wild Apple Species Regarding Disease Resistance and Cold Tolerance.</title>
        <authorList>
            <person name="Chen X."/>
        </authorList>
    </citation>
    <scope>NUCLEOTIDE SEQUENCE [LARGE SCALE GENOMIC DNA]</scope>
    <source>
        <strain evidence="2">cv. Shandingzi</strain>
        <tissue evidence="1">Leaves</tissue>
    </source>
</reference>
<evidence type="ECO:0000313" key="1">
    <source>
        <dbReference type="EMBL" id="TQD85374.1"/>
    </source>
</evidence>
<dbReference type="EMBL" id="VIEB01000599">
    <property type="protein sequence ID" value="TQD85374.1"/>
    <property type="molecule type" value="Genomic_DNA"/>
</dbReference>
<gene>
    <name evidence="1" type="ORF">C1H46_029062</name>
</gene>
<keyword evidence="2" id="KW-1185">Reference proteome</keyword>
<proteinExistence type="predicted"/>
<dbReference type="AlphaFoldDB" id="A0A540LFY3"/>
<sequence>MSKGARTSLHADNMRCYGYRCTLSMACRHQWHIVNIMLPIVTVRGLLDD</sequence>
<comment type="caution">
    <text evidence="1">The sequence shown here is derived from an EMBL/GenBank/DDBJ whole genome shotgun (WGS) entry which is preliminary data.</text>
</comment>
<accession>A0A540LFY3</accession>
<dbReference type="Proteomes" id="UP000315295">
    <property type="component" value="Unassembled WGS sequence"/>
</dbReference>